<gene>
    <name evidence="2" type="ORF">PG993_010693</name>
</gene>
<evidence type="ECO:0000256" key="1">
    <source>
        <dbReference type="SAM" id="MobiDB-lite"/>
    </source>
</evidence>
<reference evidence="2 3" key="1">
    <citation type="submission" date="2023-01" db="EMBL/GenBank/DDBJ databases">
        <title>Analysis of 21 Apiospora genomes using comparative genomics revels a genus with tremendous synthesis potential of carbohydrate active enzymes and secondary metabolites.</title>
        <authorList>
            <person name="Sorensen T."/>
        </authorList>
    </citation>
    <scope>NUCLEOTIDE SEQUENCE [LARGE SCALE GENOMIC DNA]</scope>
    <source>
        <strain evidence="2 3">CBS 33761</strain>
    </source>
</reference>
<evidence type="ECO:0000313" key="3">
    <source>
        <dbReference type="Proteomes" id="UP001444661"/>
    </source>
</evidence>
<comment type="caution">
    <text evidence="2">The sequence shown here is derived from an EMBL/GenBank/DDBJ whole genome shotgun (WGS) entry which is preliminary data.</text>
</comment>
<organism evidence="2 3">
    <name type="scientific">Apiospora rasikravindrae</name>
    <dbReference type="NCBI Taxonomy" id="990691"/>
    <lineage>
        <taxon>Eukaryota</taxon>
        <taxon>Fungi</taxon>
        <taxon>Dikarya</taxon>
        <taxon>Ascomycota</taxon>
        <taxon>Pezizomycotina</taxon>
        <taxon>Sordariomycetes</taxon>
        <taxon>Xylariomycetidae</taxon>
        <taxon>Amphisphaeriales</taxon>
        <taxon>Apiosporaceae</taxon>
        <taxon>Apiospora</taxon>
    </lineage>
</organism>
<sequence length="238" mass="27501">MPYTNEDHEKEENQEAENHVNGDDKPEEPQENQVTVEDFAIDIDEVMDKDRARDHPFCKYPELLLFVFFPTRFGSGSMKSFNPSAELLEHLQRIASFDISPDAIQKVEFENPEKQEWNEMYRVTWPATFRDFVQEATRKAMDEAKSQIKEISPTSIGWASNTYQLHKGAVTSKNRVTLIVPLVKPSDDSARILFKGEKDPVVWEPKLYLLDRADGFRLMSGSLLYIASGSYEEKETRE</sequence>
<feature type="compositionally biased region" description="Basic and acidic residues" evidence="1">
    <location>
        <begin position="1"/>
        <end position="28"/>
    </location>
</feature>
<protein>
    <submittedName>
        <fullName evidence="2">Uncharacterized protein</fullName>
    </submittedName>
</protein>
<evidence type="ECO:0000313" key="2">
    <source>
        <dbReference type="EMBL" id="KAK8029402.1"/>
    </source>
</evidence>
<feature type="region of interest" description="Disordered" evidence="1">
    <location>
        <begin position="1"/>
        <end position="33"/>
    </location>
</feature>
<accession>A0ABR1SC47</accession>
<dbReference type="EMBL" id="JAQQWK010000010">
    <property type="protein sequence ID" value="KAK8029402.1"/>
    <property type="molecule type" value="Genomic_DNA"/>
</dbReference>
<dbReference type="Proteomes" id="UP001444661">
    <property type="component" value="Unassembled WGS sequence"/>
</dbReference>
<proteinExistence type="predicted"/>
<name>A0ABR1SC47_9PEZI</name>
<keyword evidence="3" id="KW-1185">Reference proteome</keyword>